<feature type="transmembrane region" description="Helical" evidence="1">
    <location>
        <begin position="111"/>
        <end position="128"/>
    </location>
</feature>
<evidence type="ECO:0000313" key="3">
    <source>
        <dbReference type="Proteomes" id="UP000225548"/>
    </source>
</evidence>
<keyword evidence="1" id="KW-0472">Membrane</keyword>
<organism evidence="2 3">
    <name type="scientific">Sanguibacter antarcticus</name>
    <dbReference type="NCBI Taxonomy" id="372484"/>
    <lineage>
        <taxon>Bacteria</taxon>
        <taxon>Bacillati</taxon>
        <taxon>Actinomycetota</taxon>
        <taxon>Actinomycetes</taxon>
        <taxon>Micrococcales</taxon>
        <taxon>Sanguibacteraceae</taxon>
        <taxon>Sanguibacter</taxon>
    </lineage>
</organism>
<sequence>MRLLRVLILAAGLVIGAVGAVHLVEGGLTNLVAASTWLLGGVVVHDAIIAPLVIALGALVATLLPRWARAPAASAAVVLGTMTLVAVPVLGRFGARSDNPTLLDRPYGTGWLVFAGLVLAVAAVGAAVRRHREKD</sequence>
<feature type="transmembrane region" description="Helical" evidence="1">
    <location>
        <begin position="72"/>
        <end position="91"/>
    </location>
</feature>
<name>A0A2A9E7Y7_9MICO</name>
<accession>A0A2A9E7Y7</accession>
<comment type="caution">
    <text evidence="2">The sequence shown here is derived from an EMBL/GenBank/DDBJ whole genome shotgun (WGS) entry which is preliminary data.</text>
</comment>
<keyword evidence="1" id="KW-0812">Transmembrane</keyword>
<evidence type="ECO:0000256" key="1">
    <source>
        <dbReference type="SAM" id="Phobius"/>
    </source>
</evidence>
<reference evidence="2 3" key="1">
    <citation type="submission" date="2017-10" db="EMBL/GenBank/DDBJ databases">
        <title>Sequencing the genomes of 1000 actinobacteria strains.</title>
        <authorList>
            <person name="Klenk H.-P."/>
        </authorList>
    </citation>
    <scope>NUCLEOTIDE SEQUENCE [LARGE SCALE GENOMIC DNA]</scope>
    <source>
        <strain evidence="2 3">DSM 18966</strain>
    </source>
</reference>
<dbReference type="Proteomes" id="UP000225548">
    <property type="component" value="Unassembled WGS sequence"/>
</dbReference>
<feature type="transmembrane region" description="Helical" evidence="1">
    <location>
        <begin position="36"/>
        <end position="60"/>
    </location>
</feature>
<protein>
    <submittedName>
        <fullName evidence="2">Uncharacterized protein</fullName>
    </submittedName>
</protein>
<dbReference type="EMBL" id="PDJG01000001">
    <property type="protein sequence ID" value="PFG34280.1"/>
    <property type="molecule type" value="Genomic_DNA"/>
</dbReference>
<dbReference type="RefSeq" id="WP_098455338.1">
    <property type="nucleotide sequence ID" value="NZ_PDJG01000001.1"/>
</dbReference>
<keyword evidence="3" id="KW-1185">Reference proteome</keyword>
<dbReference type="OrthoDB" id="5149939at2"/>
<proteinExistence type="predicted"/>
<dbReference type="AlphaFoldDB" id="A0A2A9E7Y7"/>
<gene>
    <name evidence="2" type="ORF">ATL42_2186</name>
</gene>
<keyword evidence="1" id="KW-1133">Transmembrane helix</keyword>
<evidence type="ECO:0000313" key="2">
    <source>
        <dbReference type="EMBL" id="PFG34280.1"/>
    </source>
</evidence>